<dbReference type="PROSITE" id="PS50157">
    <property type="entry name" value="ZINC_FINGER_C2H2_2"/>
    <property type="match status" value="1"/>
</dbReference>
<evidence type="ECO:0000313" key="4">
    <source>
        <dbReference type="EMBL" id="NWT79870.1"/>
    </source>
</evidence>
<organism evidence="4 5">
    <name type="scientific">Lanius ludovicianus</name>
    <name type="common">Loggerhead shrike</name>
    <dbReference type="NCBI Taxonomy" id="28713"/>
    <lineage>
        <taxon>Eukaryota</taxon>
        <taxon>Metazoa</taxon>
        <taxon>Chordata</taxon>
        <taxon>Craniata</taxon>
        <taxon>Vertebrata</taxon>
        <taxon>Euteleostomi</taxon>
        <taxon>Archelosauria</taxon>
        <taxon>Archosauria</taxon>
        <taxon>Dinosauria</taxon>
        <taxon>Saurischia</taxon>
        <taxon>Theropoda</taxon>
        <taxon>Coelurosauria</taxon>
        <taxon>Aves</taxon>
        <taxon>Neognathae</taxon>
        <taxon>Neoaves</taxon>
        <taxon>Telluraves</taxon>
        <taxon>Australaves</taxon>
        <taxon>Passeriformes</taxon>
        <taxon>Corvoidea</taxon>
        <taxon>Laniidae</taxon>
        <taxon>Lanius</taxon>
    </lineage>
</organism>
<name>A0A7K5RLS9_LANLU</name>
<dbReference type="AlphaFoldDB" id="A0A7K5RLS9"/>
<feature type="non-terminal residue" evidence="4">
    <location>
        <position position="1"/>
    </location>
</feature>
<dbReference type="SUPFAM" id="SSF57667">
    <property type="entry name" value="beta-beta-alpha zinc fingers"/>
    <property type="match status" value="1"/>
</dbReference>
<keyword evidence="5" id="KW-1185">Reference proteome</keyword>
<feature type="domain" description="C2H2-type" evidence="3">
    <location>
        <begin position="25"/>
        <end position="52"/>
    </location>
</feature>
<feature type="region of interest" description="Disordered" evidence="2">
    <location>
        <begin position="1"/>
        <end position="26"/>
    </location>
</feature>
<dbReference type="GO" id="GO:0008270">
    <property type="term" value="F:zinc ion binding"/>
    <property type="evidence" value="ECO:0007669"/>
    <property type="project" value="UniProtKB-KW"/>
</dbReference>
<dbReference type="FunFam" id="3.30.160.60:FF:000520">
    <property type="entry name" value="zinc finger protein 629 isoform X2"/>
    <property type="match status" value="1"/>
</dbReference>
<dbReference type="InterPro" id="IPR036236">
    <property type="entry name" value="Znf_C2H2_sf"/>
</dbReference>
<feature type="non-terminal residue" evidence="4">
    <location>
        <position position="52"/>
    </location>
</feature>
<dbReference type="EMBL" id="VYXG01002051">
    <property type="protein sequence ID" value="NWT79870.1"/>
    <property type="molecule type" value="Genomic_DNA"/>
</dbReference>
<reference evidence="4 5" key="1">
    <citation type="submission" date="2019-09" db="EMBL/GenBank/DDBJ databases">
        <title>Bird 10,000 Genomes (B10K) Project - Family phase.</title>
        <authorList>
            <person name="Zhang G."/>
        </authorList>
    </citation>
    <scope>NUCLEOTIDE SEQUENCE [LARGE SCALE GENOMIC DNA]</scope>
    <source>
        <strain evidence="4">B10K-DU-001-65</strain>
        <tissue evidence="4">Muscle</tissue>
    </source>
</reference>
<evidence type="ECO:0000259" key="3">
    <source>
        <dbReference type="PROSITE" id="PS50157"/>
    </source>
</evidence>
<sequence>REGGRRSGRSSELGVPEQLPNEKPHKCLKCGKSFTWSSSLIQHRKNHMGERP</sequence>
<comment type="caution">
    <text evidence="4">The sequence shown here is derived from an EMBL/GenBank/DDBJ whole genome shotgun (WGS) entry which is preliminary data.</text>
</comment>
<dbReference type="Proteomes" id="UP000547499">
    <property type="component" value="Unassembled WGS sequence"/>
</dbReference>
<accession>A0A7K5RLS9</accession>
<dbReference type="SMART" id="SM00355">
    <property type="entry name" value="ZnF_C2H2"/>
    <property type="match status" value="1"/>
</dbReference>
<dbReference type="PROSITE" id="PS00028">
    <property type="entry name" value="ZINC_FINGER_C2H2_1"/>
    <property type="match status" value="1"/>
</dbReference>
<protein>
    <submittedName>
        <fullName evidence="4">ZN184 protein</fullName>
    </submittedName>
</protein>
<gene>
    <name evidence="4" type="primary">Znf184</name>
    <name evidence="4" type="ORF">LANLUD_R05882</name>
</gene>
<evidence type="ECO:0000256" key="2">
    <source>
        <dbReference type="SAM" id="MobiDB-lite"/>
    </source>
</evidence>
<keyword evidence="1" id="KW-0863">Zinc-finger</keyword>
<keyword evidence="1" id="KW-0862">Zinc</keyword>
<keyword evidence="1" id="KW-0479">Metal-binding</keyword>
<proteinExistence type="predicted"/>
<evidence type="ECO:0000256" key="1">
    <source>
        <dbReference type="PROSITE-ProRule" id="PRU00042"/>
    </source>
</evidence>
<dbReference type="Gene3D" id="3.30.160.60">
    <property type="entry name" value="Classic Zinc Finger"/>
    <property type="match status" value="1"/>
</dbReference>
<evidence type="ECO:0000313" key="5">
    <source>
        <dbReference type="Proteomes" id="UP000547499"/>
    </source>
</evidence>
<dbReference type="InterPro" id="IPR013087">
    <property type="entry name" value="Znf_C2H2_type"/>
</dbReference>